<gene>
    <name evidence="3" type="ORF">RFI_09556</name>
</gene>
<feature type="transmembrane region" description="Helical" evidence="2">
    <location>
        <begin position="639"/>
        <end position="662"/>
    </location>
</feature>
<keyword evidence="2" id="KW-1133">Transmembrane helix</keyword>
<feature type="compositionally biased region" description="Basic and acidic residues" evidence="1">
    <location>
        <begin position="117"/>
        <end position="130"/>
    </location>
</feature>
<feature type="compositionally biased region" description="Low complexity" evidence="1">
    <location>
        <begin position="142"/>
        <end position="154"/>
    </location>
</feature>
<dbReference type="AlphaFoldDB" id="X6NNK1"/>
<feature type="region of interest" description="Disordered" evidence="1">
    <location>
        <begin position="103"/>
        <end position="171"/>
    </location>
</feature>
<comment type="caution">
    <text evidence="3">The sequence shown here is derived from an EMBL/GenBank/DDBJ whole genome shotgun (WGS) entry which is preliminary data.</text>
</comment>
<sequence length="677" mass="76990">MDKTKGIFVEKENISTLFKALTQRIEKYQKTHERSTVTKKALTKRCEKGRSKCNRRQDEGDELEDSNSNDDDTETKKRSNDTSQKWKAKDALVIAREAVRTASPAHVHITEGEQSVDEERAKDQDNDATMKKPLMQLNEAGNDNSKNSSSNSSSGVDIDKPRQPMPDIGNQEVDTFRFPKHMTIAEAQQLQVGDVIDHRDCVGRYQVGQVLHCDNKGNVVIKYLDWDDTWNERCNFNKELFRFAKSNIISTSWQINKYKYIYKYIYTYIYMYICIICIYLYLFIYVYIFFIFVLTRCAMKHLTVGDTLEVNPQMANDKGGEDNLGWSRGTIRRLDDKSGQVQVQFIDKRSSKIRQHWVHLDDATECAPANTYTRPNIVSWCDIKTPRQRLMFEEVEQKANYVDITPVTISDSTLSKSNMECQSAVMDMSTTTTTSKVIYSLSENNMTMSQTPPFSQGQKQGITKMEPLHTTNTCASAKDYPLEGTSGVIANKRRHSVFFESNNKRVEPKLLNELRRSVLKHNSEDIRKDGNQQCKLLQKAIITTTTASISTNTTAACNDAQINAANDYISKAVVNIQIPSEASQNKKRASFDMLQQAPVLSTLAIIKKSNGFLNQQVVVPFSDVSIVTLETIGTSVKPFYLFLVMVAGMCFCTFLPILFTFLCNLKFLLVFVTVMPA</sequence>
<organism evidence="3 4">
    <name type="scientific">Reticulomyxa filosa</name>
    <dbReference type="NCBI Taxonomy" id="46433"/>
    <lineage>
        <taxon>Eukaryota</taxon>
        <taxon>Sar</taxon>
        <taxon>Rhizaria</taxon>
        <taxon>Retaria</taxon>
        <taxon>Foraminifera</taxon>
        <taxon>Monothalamids</taxon>
        <taxon>Reticulomyxidae</taxon>
        <taxon>Reticulomyxa</taxon>
    </lineage>
</organism>
<feature type="transmembrane region" description="Helical" evidence="2">
    <location>
        <begin position="269"/>
        <end position="294"/>
    </location>
</feature>
<dbReference type="EMBL" id="ASPP01007172">
    <property type="protein sequence ID" value="ETO27576.1"/>
    <property type="molecule type" value="Genomic_DNA"/>
</dbReference>
<evidence type="ECO:0000313" key="4">
    <source>
        <dbReference type="Proteomes" id="UP000023152"/>
    </source>
</evidence>
<reference evidence="3 4" key="1">
    <citation type="journal article" date="2013" name="Curr. Biol.">
        <title>The Genome of the Foraminiferan Reticulomyxa filosa.</title>
        <authorList>
            <person name="Glockner G."/>
            <person name="Hulsmann N."/>
            <person name="Schleicher M."/>
            <person name="Noegel A.A."/>
            <person name="Eichinger L."/>
            <person name="Gallinger C."/>
            <person name="Pawlowski J."/>
            <person name="Sierra R."/>
            <person name="Euteneuer U."/>
            <person name="Pillet L."/>
            <person name="Moustafa A."/>
            <person name="Platzer M."/>
            <person name="Groth M."/>
            <person name="Szafranski K."/>
            <person name="Schliwa M."/>
        </authorList>
    </citation>
    <scope>NUCLEOTIDE SEQUENCE [LARGE SCALE GENOMIC DNA]</scope>
</reference>
<keyword evidence="2" id="KW-0812">Transmembrane</keyword>
<feature type="compositionally biased region" description="Acidic residues" evidence="1">
    <location>
        <begin position="59"/>
        <end position="73"/>
    </location>
</feature>
<keyword evidence="2" id="KW-0472">Membrane</keyword>
<name>X6NNK1_RETFI</name>
<evidence type="ECO:0000256" key="2">
    <source>
        <dbReference type="SAM" id="Phobius"/>
    </source>
</evidence>
<dbReference type="Proteomes" id="UP000023152">
    <property type="component" value="Unassembled WGS sequence"/>
</dbReference>
<keyword evidence="4" id="KW-1185">Reference proteome</keyword>
<evidence type="ECO:0000256" key="1">
    <source>
        <dbReference type="SAM" id="MobiDB-lite"/>
    </source>
</evidence>
<accession>X6NNK1</accession>
<feature type="compositionally biased region" description="Basic and acidic residues" evidence="1">
    <location>
        <begin position="44"/>
        <end position="58"/>
    </location>
</feature>
<evidence type="ECO:0000313" key="3">
    <source>
        <dbReference type="EMBL" id="ETO27576.1"/>
    </source>
</evidence>
<proteinExistence type="predicted"/>
<feature type="region of interest" description="Disordered" evidence="1">
    <location>
        <begin position="28"/>
        <end position="88"/>
    </location>
</feature>
<protein>
    <submittedName>
        <fullName evidence="3">Uncharacterized protein</fullName>
    </submittedName>
</protein>